<reference evidence="5 6" key="1">
    <citation type="journal article" date="2021" name="Commun. Biol.">
        <title>The genome of Shorea leprosula (Dipterocarpaceae) highlights the ecological relevance of drought in aseasonal tropical rainforests.</title>
        <authorList>
            <person name="Ng K.K.S."/>
            <person name="Kobayashi M.J."/>
            <person name="Fawcett J.A."/>
            <person name="Hatakeyama M."/>
            <person name="Paape T."/>
            <person name="Ng C.H."/>
            <person name="Ang C.C."/>
            <person name="Tnah L.H."/>
            <person name="Lee C.T."/>
            <person name="Nishiyama T."/>
            <person name="Sese J."/>
            <person name="O'Brien M.J."/>
            <person name="Copetti D."/>
            <person name="Mohd Noor M.I."/>
            <person name="Ong R.C."/>
            <person name="Putra M."/>
            <person name="Sireger I.Z."/>
            <person name="Indrioko S."/>
            <person name="Kosugi Y."/>
            <person name="Izuno A."/>
            <person name="Isagi Y."/>
            <person name="Lee S.L."/>
            <person name="Shimizu K.K."/>
        </authorList>
    </citation>
    <scope>NUCLEOTIDE SEQUENCE [LARGE SCALE GENOMIC DNA]</scope>
    <source>
        <strain evidence="5">214</strain>
    </source>
</reference>
<dbReference type="Gene3D" id="1.20.920.10">
    <property type="entry name" value="Bromodomain-like"/>
    <property type="match status" value="1"/>
</dbReference>
<dbReference type="PANTHER" id="PTHR22881:SF11">
    <property type="entry name" value="BROMODOMAIN-CONTAINING PROTEIN DDB_G0270170-LIKE ISOFORM X1"/>
    <property type="match status" value="1"/>
</dbReference>
<accession>A0AAV5MHJ7</accession>
<feature type="domain" description="Bromo" evidence="4">
    <location>
        <begin position="178"/>
        <end position="248"/>
    </location>
</feature>
<feature type="compositionally biased region" description="Polar residues" evidence="3">
    <location>
        <begin position="105"/>
        <end position="114"/>
    </location>
</feature>
<dbReference type="InterPro" id="IPR051831">
    <property type="entry name" value="Bromodomain_contain_prot"/>
</dbReference>
<feature type="compositionally biased region" description="Polar residues" evidence="3">
    <location>
        <begin position="619"/>
        <end position="630"/>
    </location>
</feature>
<dbReference type="SMART" id="SM00297">
    <property type="entry name" value="BROMO"/>
    <property type="match status" value="1"/>
</dbReference>
<comment type="caution">
    <text evidence="5">The sequence shown here is derived from an EMBL/GenBank/DDBJ whole genome shotgun (WGS) entry which is preliminary data.</text>
</comment>
<feature type="compositionally biased region" description="Polar residues" evidence="3">
    <location>
        <begin position="495"/>
        <end position="504"/>
    </location>
</feature>
<feature type="compositionally biased region" description="Basic residues" evidence="3">
    <location>
        <begin position="278"/>
        <end position="290"/>
    </location>
</feature>
<evidence type="ECO:0000256" key="1">
    <source>
        <dbReference type="ARBA" id="ARBA00023117"/>
    </source>
</evidence>
<dbReference type="PRINTS" id="PR00503">
    <property type="entry name" value="BROMODOMAIN"/>
</dbReference>
<dbReference type="Proteomes" id="UP001054252">
    <property type="component" value="Unassembled WGS sequence"/>
</dbReference>
<gene>
    <name evidence="5" type="ORF">SLEP1_g55157</name>
</gene>
<dbReference type="PROSITE" id="PS00633">
    <property type="entry name" value="BROMODOMAIN_1"/>
    <property type="match status" value="1"/>
</dbReference>
<dbReference type="CDD" id="cd04369">
    <property type="entry name" value="Bromodomain"/>
    <property type="match status" value="1"/>
</dbReference>
<proteinExistence type="predicted"/>
<feature type="region of interest" description="Disordered" evidence="3">
    <location>
        <begin position="1"/>
        <end position="159"/>
    </location>
</feature>
<dbReference type="AlphaFoldDB" id="A0AAV5MHJ7"/>
<evidence type="ECO:0000259" key="4">
    <source>
        <dbReference type="PROSITE" id="PS50014"/>
    </source>
</evidence>
<feature type="region of interest" description="Disordered" evidence="3">
    <location>
        <begin position="597"/>
        <end position="630"/>
    </location>
</feature>
<feature type="region of interest" description="Disordered" evidence="3">
    <location>
        <begin position="264"/>
        <end position="295"/>
    </location>
</feature>
<dbReference type="PANTHER" id="PTHR22881">
    <property type="entry name" value="BROMODOMAIN CONTAINING PROTEIN"/>
    <property type="match status" value="1"/>
</dbReference>
<name>A0AAV5MHJ7_9ROSI</name>
<protein>
    <recommendedName>
        <fullName evidence="4">Bromo domain-containing protein</fullName>
    </recommendedName>
</protein>
<keyword evidence="1 2" id="KW-0103">Bromodomain</keyword>
<dbReference type="SUPFAM" id="SSF47370">
    <property type="entry name" value="Bromodomain"/>
    <property type="match status" value="1"/>
</dbReference>
<evidence type="ECO:0000313" key="5">
    <source>
        <dbReference type="EMBL" id="GKV48333.1"/>
    </source>
</evidence>
<feature type="region of interest" description="Disordered" evidence="3">
    <location>
        <begin position="473"/>
        <end position="552"/>
    </location>
</feature>
<dbReference type="InterPro" id="IPR018359">
    <property type="entry name" value="Bromodomain_CS"/>
</dbReference>
<feature type="compositionally biased region" description="Polar residues" evidence="3">
    <location>
        <begin position="521"/>
        <end position="532"/>
    </location>
</feature>
<dbReference type="EMBL" id="BPVZ01000253">
    <property type="protein sequence ID" value="GKV48333.1"/>
    <property type="molecule type" value="Genomic_DNA"/>
</dbReference>
<dbReference type="InterPro" id="IPR036427">
    <property type="entry name" value="Bromodomain-like_sf"/>
</dbReference>
<feature type="compositionally biased region" description="Low complexity" evidence="3">
    <location>
        <begin position="32"/>
        <end position="66"/>
    </location>
</feature>
<dbReference type="PROSITE" id="PS50014">
    <property type="entry name" value="BROMODOMAIN_2"/>
    <property type="match status" value="1"/>
</dbReference>
<organism evidence="5 6">
    <name type="scientific">Rubroshorea leprosula</name>
    <dbReference type="NCBI Taxonomy" id="152421"/>
    <lineage>
        <taxon>Eukaryota</taxon>
        <taxon>Viridiplantae</taxon>
        <taxon>Streptophyta</taxon>
        <taxon>Embryophyta</taxon>
        <taxon>Tracheophyta</taxon>
        <taxon>Spermatophyta</taxon>
        <taxon>Magnoliopsida</taxon>
        <taxon>eudicotyledons</taxon>
        <taxon>Gunneridae</taxon>
        <taxon>Pentapetalae</taxon>
        <taxon>rosids</taxon>
        <taxon>malvids</taxon>
        <taxon>Malvales</taxon>
        <taxon>Dipterocarpaceae</taxon>
        <taxon>Rubroshorea</taxon>
    </lineage>
</organism>
<feature type="region of interest" description="Disordered" evidence="3">
    <location>
        <begin position="665"/>
        <end position="689"/>
    </location>
</feature>
<dbReference type="InterPro" id="IPR001487">
    <property type="entry name" value="Bromodomain"/>
</dbReference>
<evidence type="ECO:0000256" key="3">
    <source>
        <dbReference type="SAM" id="MobiDB-lite"/>
    </source>
</evidence>
<sequence>MGGNDIAGTMMTKKKKKKGRPSLLELQKRSLKQQQQQQQESANLTNPNSFNPNRRSTRRNPNSDGSSPGGGESINAGGDDDDERQRKKHKLLLGLNSRGRHYPINSASHGSDSNLDGDDPEVAALKRRKIGDVPPGSDQTGEKASKATGSLHGSLVESGPTTPLSDKKLLVFILDRLQKKDTYGVFSDPVDPEELPDYHDIIANPMDFSTVRKKLDAGAYTTLEQFEKDVFLICSNAMQYNSPDTIYFRQARSIQELAKKDFENLRQDSDDSEPQPKVVKRGRPPGKSIKKSLESSSLDRIGSEFSSDATLATGGDAANWSSSLRKGTNSYNLRPAEVLIRTSYGIHNHETHGNLSSEWENEFPASVVRAVMKYGMKHFPVDENKRDTYNHSLNSGDEQSLFGTLNGRSKQLIPVGLYENGYATSLARFAANLGPAVWEIASKKIERVLPTGLQFGPGWVGEVRGNEQQQFINSEKEKSSNNSLPDNHSTRHFSPATSGSNSALANRFPSQGGEDAETARGLNSQSELSSPYNRVGKTKPLPPYHFQQRPAHSDMNGLCGGYGVNPSSQIGMVTPTGNCRPSNPTVTSQMFGMISDGIPSFSPMPADNSGRLHSGNKMALNSDSASHTATDVQVQLHGKASGQGLSPYGKQDFHPFPPDLNVRFLAPSSPSSSSLRIGSPQQPDLALQL</sequence>
<evidence type="ECO:0000256" key="2">
    <source>
        <dbReference type="PROSITE-ProRule" id="PRU00035"/>
    </source>
</evidence>
<evidence type="ECO:0000313" key="6">
    <source>
        <dbReference type="Proteomes" id="UP001054252"/>
    </source>
</evidence>
<dbReference type="Pfam" id="PF00439">
    <property type="entry name" value="Bromodomain"/>
    <property type="match status" value="1"/>
</dbReference>
<keyword evidence="6" id="KW-1185">Reference proteome</keyword>